<keyword evidence="1" id="KW-0472">Membrane</keyword>
<reference evidence="2 3" key="1">
    <citation type="submission" date="2024-09" db="EMBL/GenBank/DDBJ databases">
        <authorList>
            <person name="Sun Q."/>
            <person name="Mori K."/>
        </authorList>
    </citation>
    <scope>NUCLEOTIDE SEQUENCE [LARGE SCALE GENOMIC DNA]</scope>
    <source>
        <strain evidence="2 3">JCM 13519</strain>
    </source>
</reference>
<keyword evidence="1" id="KW-0812">Transmembrane</keyword>
<sequence length="136" mass="15563">MDVGRTAFTVAFPEARKFRAARIISSIFFLLFWVLMGVILFSTAEIPKWPVFILAGIAMALSFGLPTYEKRQWKVLAPIINRRFAEEFTAHTEYDYPQDVDILSVQRSIAVRRPDGSVLLWGVSRSKDAFKVFPMT</sequence>
<protein>
    <recommendedName>
        <fullName evidence="4">YcxB-like protein domain-containing protein</fullName>
    </recommendedName>
</protein>
<keyword evidence="3" id="KW-1185">Reference proteome</keyword>
<dbReference type="RefSeq" id="WP_345044683.1">
    <property type="nucleotide sequence ID" value="NZ_BAABED010000001.1"/>
</dbReference>
<evidence type="ECO:0008006" key="4">
    <source>
        <dbReference type="Google" id="ProtNLM"/>
    </source>
</evidence>
<proteinExistence type="predicted"/>
<evidence type="ECO:0000313" key="2">
    <source>
        <dbReference type="EMBL" id="MFB9714378.1"/>
    </source>
</evidence>
<evidence type="ECO:0000313" key="3">
    <source>
        <dbReference type="Proteomes" id="UP001589536"/>
    </source>
</evidence>
<keyword evidence="1" id="KW-1133">Transmembrane helix</keyword>
<evidence type="ECO:0000256" key="1">
    <source>
        <dbReference type="SAM" id="Phobius"/>
    </source>
</evidence>
<feature type="transmembrane region" description="Helical" evidence="1">
    <location>
        <begin position="49"/>
        <end position="68"/>
    </location>
</feature>
<gene>
    <name evidence="2" type="ORF">ACFFPI_09605</name>
</gene>
<organism evidence="2 3">
    <name type="scientific">Arthrobacter methylotrophus</name>
    <dbReference type="NCBI Taxonomy" id="121291"/>
    <lineage>
        <taxon>Bacteria</taxon>
        <taxon>Bacillati</taxon>
        <taxon>Actinomycetota</taxon>
        <taxon>Actinomycetes</taxon>
        <taxon>Micrococcales</taxon>
        <taxon>Micrococcaceae</taxon>
        <taxon>Arthrobacter</taxon>
    </lineage>
</organism>
<dbReference type="Proteomes" id="UP001589536">
    <property type="component" value="Unassembled WGS sequence"/>
</dbReference>
<name>A0ABV5UQJ1_9MICC</name>
<accession>A0ABV5UQJ1</accession>
<feature type="transmembrane region" description="Helical" evidence="1">
    <location>
        <begin position="21"/>
        <end position="43"/>
    </location>
</feature>
<dbReference type="EMBL" id="JBHMBH010000019">
    <property type="protein sequence ID" value="MFB9714378.1"/>
    <property type="molecule type" value="Genomic_DNA"/>
</dbReference>
<comment type="caution">
    <text evidence="2">The sequence shown here is derived from an EMBL/GenBank/DDBJ whole genome shotgun (WGS) entry which is preliminary data.</text>
</comment>